<dbReference type="EMBL" id="CP058579">
    <property type="protein sequence ID" value="QLG60899.1"/>
    <property type="molecule type" value="Genomic_DNA"/>
</dbReference>
<dbReference type="KEGG" id="halu:HUG12_03730"/>
<reference evidence="2 3" key="1">
    <citation type="submission" date="2020-06" db="EMBL/GenBank/DDBJ databases">
        <title>NJ-3-1, isolated from saline soil.</title>
        <authorList>
            <person name="Cui H.L."/>
            <person name="Shi X."/>
        </authorList>
    </citation>
    <scope>NUCLEOTIDE SEQUENCE [LARGE SCALE GENOMIC DNA]</scope>
    <source>
        <strain evidence="2 3">NJ-3-1</strain>
    </source>
</reference>
<evidence type="ECO:0000313" key="2">
    <source>
        <dbReference type="EMBL" id="QLG60899.1"/>
    </source>
</evidence>
<sequence length="140" mass="15025">MNVRDAVEADAAALAAVGESPTEAMRSVIHDRTVRVALDDSPAEPGEEETDPDDVLGFVSFDARDGVVHVTQFGGTEEACARLLEDPLRFASNESMSAELLVLEEEAEMREAAEAAGFDRTGSGPLFEGKPTVRYRVESP</sequence>
<proteinExistence type="predicted"/>
<dbReference type="RefSeq" id="WP_179267485.1">
    <property type="nucleotide sequence ID" value="NZ_CP058579.1"/>
</dbReference>
<feature type="region of interest" description="Disordered" evidence="1">
    <location>
        <begin position="113"/>
        <end position="140"/>
    </location>
</feature>
<dbReference type="GeneID" id="56036539"/>
<evidence type="ECO:0000313" key="3">
    <source>
        <dbReference type="Proteomes" id="UP000509626"/>
    </source>
</evidence>
<name>A0A7D5Q9N6_9EURY</name>
<evidence type="ECO:0000256" key="1">
    <source>
        <dbReference type="SAM" id="MobiDB-lite"/>
    </source>
</evidence>
<protein>
    <recommendedName>
        <fullName evidence="4">N-acetyltransferase domain-containing protein</fullName>
    </recommendedName>
</protein>
<evidence type="ECO:0008006" key="4">
    <source>
        <dbReference type="Google" id="ProtNLM"/>
    </source>
</evidence>
<gene>
    <name evidence="2" type="ORF">HUG12_03730</name>
</gene>
<dbReference type="Proteomes" id="UP000509626">
    <property type="component" value="Chromosome"/>
</dbReference>
<organism evidence="2 3">
    <name type="scientific">Halorarum salinum</name>
    <dbReference type="NCBI Taxonomy" id="2743089"/>
    <lineage>
        <taxon>Archaea</taxon>
        <taxon>Methanobacteriati</taxon>
        <taxon>Methanobacteriota</taxon>
        <taxon>Stenosarchaea group</taxon>
        <taxon>Halobacteria</taxon>
        <taxon>Halobacteriales</taxon>
        <taxon>Haloferacaceae</taxon>
        <taxon>Halorarum</taxon>
    </lineage>
</organism>
<accession>A0A7D5Q9N6</accession>
<dbReference type="AlphaFoldDB" id="A0A7D5Q9N6"/>
<keyword evidence="3" id="KW-1185">Reference proteome</keyword>
<dbReference type="OrthoDB" id="212869at2157"/>